<feature type="domain" description="Glycosyltransferase 2-like" evidence="1">
    <location>
        <begin position="5"/>
        <end position="172"/>
    </location>
</feature>
<dbReference type="PANTHER" id="PTHR43685">
    <property type="entry name" value="GLYCOSYLTRANSFERASE"/>
    <property type="match status" value="1"/>
</dbReference>
<dbReference type="EMBL" id="DXBM01000034">
    <property type="protein sequence ID" value="HIZ46135.1"/>
    <property type="molecule type" value="Genomic_DNA"/>
</dbReference>
<dbReference type="AlphaFoldDB" id="A0A9D2EZE9"/>
<dbReference type="Gene3D" id="3.90.550.10">
    <property type="entry name" value="Spore Coat Polysaccharide Biosynthesis Protein SpsA, Chain A"/>
    <property type="match status" value="1"/>
</dbReference>
<evidence type="ECO:0000313" key="2">
    <source>
        <dbReference type="EMBL" id="HIZ46135.1"/>
    </source>
</evidence>
<reference evidence="2" key="2">
    <citation type="submission" date="2021-04" db="EMBL/GenBank/DDBJ databases">
        <authorList>
            <person name="Gilroy R."/>
        </authorList>
    </citation>
    <scope>NUCLEOTIDE SEQUENCE</scope>
    <source>
        <strain evidence="2">ChiHjej12B11-14209</strain>
    </source>
</reference>
<dbReference type="SUPFAM" id="SSF53448">
    <property type="entry name" value="Nucleotide-diphospho-sugar transferases"/>
    <property type="match status" value="1"/>
</dbReference>
<evidence type="ECO:0000313" key="3">
    <source>
        <dbReference type="Proteomes" id="UP000824062"/>
    </source>
</evidence>
<dbReference type="Proteomes" id="UP000824062">
    <property type="component" value="Unassembled WGS sequence"/>
</dbReference>
<reference evidence="2" key="1">
    <citation type="journal article" date="2021" name="PeerJ">
        <title>Extensive microbial diversity within the chicken gut microbiome revealed by metagenomics and culture.</title>
        <authorList>
            <person name="Gilroy R."/>
            <person name="Ravi A."/>
            <person name="Getino M."/>
            <person name="Pursley I."/>
            <person name="Horton D.L."/>
            <person name="Alikhan N.F."/>
            <person name="Baker D."/>
            <person name="Gharbi K."/>
            <person name="Hall N."/>
            <person name="Watson M."/>
            <person name="Adriaenssens E.M."/>
            <person name="Foster-Nyarko E."/>
            <person name="Jarju S."/>
            <person name="Secka A."/>
            <person name="Antonio M."/>
            <person name="Oren A."/>
            <person name="Chaudhuri R.R."/>
            <person name="La Ragione R."/>
            <person name="Hildebrand F."/>
            <person name="Pallen M.J."/>
        </authorList>
    </citation>
    <scope>NUCLEOTIDE SEQUENCE</scope>
    <source>
        <strain evidence="2">ChiHjej12B11-14209</strain>
    </source>
</reference>
<sequence>MSRISLIVPTLNAEHELPVLLDAVMSQTRVPDEILIVDSSSDDNTVELAESYVGVRTMTVRRKDFDHGGTRQLALESVRGEYVLFLTQDAVPADECYVENLLVPFEDSSIAMVSGRQLPKPDARRFVQLVQKYNYPPESNVRTVRDIERLGIKACFASDACSAYRRVAVEAIGGIPRPCSTNEDMLAAIRLLRKGYKVSYAADACVFHSHSLTFQEQYQRNYAIGVFLEEHANELRVGSEVGEGIKMAQSILSQLIREKSPLESISFVLDCIARFIGNRQGRALGRQRSI</sequence>
<dbReference type="Pfam" id="PF00535">
    <property type="entry name" value="Glycos_transf_2"/>
    <property type="match status" value="1"/>
</dbReference>
<organism evidence="2 3">
    <name type="scientific">Candidatus Olsenella pullistercoris</name>
    <dbReference type="NCBI Taxonomy" id="2838712"/>
    <lineage>
        <taxon>Bacteria</taxon>
        <taxon>Bacillati</taxon>
        <taxon>Actinomycetota</taxon>
        <taxon>Coriobacteriia</taxon>
        <taxon>Coriobacteriales</taxon>
        <taxon>Atopobiaceae</taxon>
        <taxon>Olsenella</taxon>
    </lineage>
</organism>
<comment type="caution">
    <text evidence="2">The sequence shown here is derived from an EMBL/GenBank/DDBJ whole genome shotgun (WGS) entry which is preliminary data.</text>
</comment>
<proteinExistence type="predicted"/>
<dbReference type="CDD" id="cd00761">
    <property type="entry name" value="Glyco_tranf_GTA_type"/>
    <property type="match status" value="1"/>
</dbReference>
<accession>A0A9D2EZE9</accession>
<dbReference type="InterPro" id="IPR050834">
    <property type="entry name" value="Glycosyltransf_2"/>
</dbReference>
<dbReference type="InterPro" id="IPR001173">
    <property type="entry name" value="Glyco_trans_2-like"/>
</dbReference>
<dbReference type="GO" id="GO:0044010">
    <property type="term" value="P:single-species biofilm formation"/>
    <property type="evidence" value="ECO:0007669"/>
    <property type="project" value="TreeGrafter"/>
</dbReference>
<name>A0A9D2EZE9_9ACTN</name>
<protein>
    <submittedName>
        <fullName evidence="2">Glycosyltransferase</fullName>
    </submittedName>
</protein>
<dbReference type="PANTHER" id="PTHR43685:SF13">
    <property type="entry name" value="O ANTIGEN BIOSYNTHESIS RHAMNOSYLTRANSFERASE RFBN"/>
    <property type="match status" value="1"/>
</dbReference>
<dbReference type="InterPro" id="IPR029044">
    <property type="entry name" value="Nucleotide-diphossugar_trans"/>
</dbReference>
<gene>
    <name evidence="2" type="ORF">IAA19_03830</name>
</gene>
<evidence type="ECO:0000259" key="1">
    <source>
        <dbReference type="Pfam" id="PF00535"/>
    </source>
</evidence>